<name>A0A2R6XC82_MARPO</name>
<organism evidence="2 3">
    <name type="scientific">Marchantia polymorpha</name>
    <name type="common">Common liverwort</name>
    <name type="synonym">Marchantia aquatica</name>
    <dbReference type="NCBI Taxonomy" id="3197"/>
    <lineage>
        <taxon>Eukaryota</taxon>
        <taxon>Viridiplantae</taxon>
        <taxon>Streptophyta</taxon>
        <taxon>Embryophyta</taxon>
        <taxon>Marchantiophyta</taxon>
        <taxon>Marchantiopsida</taxon>
        <taxon>Marchantiidae</taxon>
        <taxon>Marchantiales</taxon>
        <taxon>Marchantiaceae</taxon>
        <taxon>Marchantia</taxon>
    </lineage>
</organism>
<evidence type="ECO:0000256" key="1">
    <source>
        <dbReference type="SAM" id="MobiDB-lite"/>
    </source>
</evidence>
<protein>
    <submittedName>
        <fullName evidence="2">Uncharacterized protein</fullName>
    </submittedName>
</protein>
<dbReference type="EMBL" id="KZ772695">
    <property type="protein sequence ID" value="PTQ43718.1"/>
    <property type="molecule type" value="Genomic_DNA"/>
</dbReference>
<gene>
    <name evidence="2" type="ORF">MARPO_0023s0049</name>
</gene>
<feature type="region of interest" description="Disordered" evidence="1">
    <location>
        <begin position="1"/>
        <end position="27"/>
    </location>
</feature>
<dbReference type="Proteomes" id="UP000244005">
    <property type="component" value="Unassembled WGS sequence"/>
</dbReference>
<dbReference type="AlphaFoldDB" id="A0A2R6XC82"/>
<accession>A0A2R6XC82</accession>
<dbReference type="Gramene" id="Mp2g10820.1">
    <property type="protein sequence ID" value="Mp2g10820.1.cds1"/>
    <property type="gene ID" value="Mp2g10820"/>
</dbReference>
<keyword evidence="3" id="KW-1185">Reference proteome</keyword>
<evidence type="ECO:0000313" key="2">
    <source>
        <dbReference type="EMBL" id="PTQ43718.1"/>
    </source>
</evidence>
<reference evidence="3" key="1">
    <citation type="journal article" date="2017" name="Cell">
        <title>Insights into land plant evolution garnered from the Marchantia polymorpha genome.</title>
        <authorList>
            <person name="Bowman J.L."/>
            <person name="Kohchi T."/>
            <person name="Yamato K.T."/>
            <person name="Jenkins J."/>
            <person name="Shu S."/>
            <person name="Ishizaki K."/>
            <person name="Yamaoka S."/>
            <person name="Nishihama R."/>
            <person name="Nakamura Y."/>
            <person name="Berger F."/>
            <person name="Adam C."/>
            <person name="Aki S.S."/>
            <person name="Althoff F."/>
            <person name="Araki T."/>
            <person name="Arteaga-Vazquez M.A."/>
            <person name="Balasubrmanian S."/>
            <person name="Barry K."/>
            <person name="Bauer D."/>
            <person name="Boehm C.R."/>
            <person name="Briginshaw L."/>
            <person name="Caballero-Perez J."/>
            <person name="Catarino B."/>
            <person name="Chen F."/>
            <person name="Chiyoda S."/>
            <person name="Chovatia M."/>
            <person name="Davies K.M."/>
            <person name="Delmans M."/>
            <person name="Demura T."/>
            <person name="Dierschke T."/>
            <person name="Dolan L."/>
            <person name="Dorantes-Acosta A.E."/>
            <person name="Eklund D.M."/>
            <person name="Florent S.N."/>
            <person name="Flores-Sandoval E."/>
            <person name="Fujiyama A."/>
            <person name="Fukuzawa H."/>
            <person name="Galik B."/>
            <person name="Grimanelli D."/>
            <person name="Grimwood J."/>
            <person name="Grossniklaus U."/>
            <person name="Hamada T."/>
            <person name="Haseloff J."/>
            <person name="Hetherington A.J."/>
            <person name="Higo A."/>
            <person name="Hirakawa Y."/>
            <person name="Hundley H.N."/>
            <person name="Ikeda Y."/>
            <person name="Inoue K."/>
            <person name="Inoue S.I."/>
            <person name="Ishida S."/>
            <person name="Jia Q."/>
            <person name="Kakita M."/>
            <person name="Kanazawa T."/>
            <person name="Kawai Y."/>
            <person name="Kawashima T."/>
            <person name="Kennedy M."/>
            <person name="Kinose K."/>
            <person name="Kinoshita T."/>
            <person name="Kohara Y."/>
            <person name="Koide E."/>
            <person name="Komatsu K."/>
            <person name="Kopischke S."/>
            <person name="Kubo M."/>
            <person name="Kyozuka J."/>
            <person name="Lagercrantz U."/>
            <person name="Lin S.S."/>
            <person name="Lindquist E."/>
            <person name="Lipzen A.M."/>
            <person name="Lu C.W."/>
            <person name="De Luna E."/>
            <person name="Martienssen R.A."/>
            <person name="Minamino N."/>
            <person name="Mizutani M."/>
            <person name="Mizutani M."/>
            <person name="Mochizuki N."/>
            <person name="Monte I."/>
            <person name="Mosher R."/>
            <person name="Nagasaki H."/>
            <person name="Nakagami H."/>
            <person name="Naramoto S."/>
            <person name="Nishitani K."/>
            <person name="Ohtani M."/>
            <person name="Okamoto T."/>
            <person name="Okumura M."/>
            <person name="Phillips J."/>
            <person name="Pollak B."/>
            <person name="Reinders A."/>
            <person name="Rovekamp M."/>
            <person name="Sano R."/>
            <person name="Sawa S."/>
            <person name="Schmid M.W."/>
            <person name="Shirakawa M."/>
            <person name="Solano R."/>
            <person name="Spunde A."/>
            <person name="Suetsugu N."/>
            <person name="Sugano S."/>
            <person name="Sugiyama A."/>
            <person name="Sun R."/>
            <person name="Suzuki Y."/>
            <person name="Takenaka M."/>
            <person name="Takezawa D."/>
            <person name="Tomogane H."/>
            <person name="Tsuzuki M."/>
            <person name="Ueda T."/>
            <person name="Umeda M."/>
            <person name="Ward J.M."/>
            <person name="Watanabe Y."/>
            <person name="Yazaki K."/>
            <person name="Yokoyama R."/>
            <person name="Yoshitake Y."/>
            <person name="Yotsui I."/>
            <person name="Zachgo S."/>
            <person name="Schmutz J."/>
        </authorList>
    </citation>
    <scope>NUCLEOTIDE SEQUENCE [LARGE SCALE GENOMIC DNA]</scope>
    <source>
        <strain evidence="3">Tak-1</strain>
    </source>
</reference>
<proteinExistence type="predicted"/>
<sequence>MSNRLSKLYASSRAASRPDPAEQCQKPPEKYRCTLKNRTYNAWQRTTRVRRDVSHDANLAVTTVCPHFRRCYCLLRGRLQLERSRRQSETLISLLLYTSNSPEDCTHSASHVMITSIQRSVRHAYAIDPLRTRRANSLQV</sequence>
<evidence type="ECO:0000313" key="3">
    <source>
        <dbReference type="Proteomes" id="UP000244005"/>
    </source>
</evidence>